<evidence type="ECO:0000259" key="4">
    <source>
        <dbReference type="PROSITE" id="PS50600"/>
    </source>
</evidence>
<dbReference type="PANTHER" id="PTHR48449">
    <property type="entry name" value="DUF1985 DOMAIN-CONTAINING PROTEIN"/>
    <property type="match status" value="1"/>
</dbReference>
<dbReference type="Pfam" id="PF09331">
    <property type="entry name" value="DUF1985"/>
    <property type="match status" value="1"/>
</dbReference>
<sequence>MQASGVLIHQLLLRKVKSKNPVELQFFIGDSTLRFGLGEFALITALNFSKDLDVVKYKSMSSSMRLRETYLNNKANVRSSELEAAFLNCEEKEDVRKLGFCYLVDGLLMAQESSTKILMDMLYFVENEEDFFNYPWGRRSYERTFPSLNKDMMYQRENYLQKMKKNKKAKEAKYTVYGFSITLQYWAYEAIPMLTGFIDNRKLIQLPTGDATTGFFFYLQTPWKWLADEYIDAAFWLIRECLWLFPKTYRKKVALTDTVYITCMNGRWDAFRKTSNKTKFLWDDQLTDYGKRDIDNFQPGREEVDEVYYPLNIGSSHWNLMQIDLPEHMPTVYDSDQALYDDACVEEAMHPMMKMLSYFLLNVERFADRDDLDLTTTTKPHDFDIRRLPPHIVPQTTKSGDCGVFIVKYLECLLADIPLSNVIDDVMQHSR</sequence>
<name>A0A2P5CA42_PARAD</name>
<evidence type="ECO:0000256" key="3">
    <source>
        <dbReference type="ARBA" id="ARBA00022801"/>
    </source>
</evidence>
<dbReference type="InterPro" id="IPR015410">
    <property type="entry name" value="DUF1985"/>
</dbReference>
<comment type="caution">
    <text evidence="5">The sequence shown here is derived from an EMBL/GenBank/DDBJ whole genome shotgun (WGS) entry which is preliminary data.</text>
</comment>
<evidence type="ECO:0000313" key="6">
    <source>
        <dbReference type="Proteomes" id="UP000237105"/>
    </source>
</evidence>
<dbReference type="AlphaFoldDB" id="A0A2P5CA42"/>
<dbReference type="EMBL" id="JXTB01000154">
    <property type="protein sequence ID" value="PON57913.1"/>
    <property type="molecule type" value="Genomic_DNA"/>
</dbReference>
<gene>
    <name evidence="5" type="ORF">PanWU01x14_170030</name>
</gene>
<dbReference type="GO" id="GO:0006508">
    <property type="term" value="P:proteolysis"/>
    <property type="evidence" value="ECO:0007669"/>
    <property type="project" value="UniProtKB-KW"/>
</dbReference>
<protein>
    <submittedName>
        <fullName evidence="5">Ulp1 protease family, C-terminal catalytic domain containing protein</fullName>
    </submittedName>
</protein>
<evidence type="ECO:0000256" key="2">
    <source>
        <dbReference type="ARBA" id="ARBA00022670"/>
    </source>
</evidence>
<evidence type="ECO:0000256" key="1">
    <source>
        <dbReference type="ARBA" id="ARBA00005234"/>
    </source>
</evidence>
<feature type="domain" description="Ubiquitin-like protease family profile" evidence="4">
    <location>
        <begin position="196"/>
        <end position="413"/>
    </location>
</feature>
<dbReference type="Proteomes" id="UP000237105">
    <property type="component" value="Unassembled WGS sequence"/>
</dbReference>
<organism evidence="5 6">
    <name type="scientific">Parasponia andersonii</name>
    <name type="common">Sponia andersonii</name>
    <dbReference type="NCBI Taxonomy" id="3476"/>
    <lineage>
        <taxon>Eukaryota</taxon>
        <taxon>Viridiplantae</taxon>
        <taxon>Streptophyta</taxon>
        <taxon>Embryophyta</taxon>
        <taxon>Tracheophyta</taxon>
        <taxon>Spermatophyta</taxon>
        <taxon>Magnoliopsida</taxon>
        <taxon>eudicotyledons</taxon>
        <taxon>Gunneridae</taxon>
        <taxon>Pentapetalae</taxon>
        <taxon>rosids</taxon>
        <taxon>fabids</taxon>
        <taxon>Rosales</taxon>
        <taxon>Cannabaceae</taxon>
        <taxon>Parasponia</taxon>
    </lineage>
</organism>
<dbReference type="PANTHER" id="PTHR48449:SF1">
    <property type="entry name" value="DUF1985 DOMAIN-CONTAINING PROTEIN"/>
    <property type="match status" value="1"/>
</dbReference>
<keyword evidence="6" id="KW-1185">Reference proteome</keyword>
<dbReference type="Pfam" id="PF02902">
    <property type="entry name" value="Peptidase_C48"/>
    <property type="match status" value="1"/>
</dbReference>
<comment type="similarity">
    <text evidence="1">Belongs to the peptidase C48 family.</text>
</comment>
<dbReference type="SUPFAM" id="SSF54001">
    <property type="entry name" value="Cysteine proteinases"/>
    <property type="match status" value="1"/>
</dbReference>
<keyword evidence="2 5" id="KW-0645">Protease</keyword>
<keyword evidence="3" id="KW-0378">Hydrolase</keyword>
<reference evidence="6" key="1">
    <citation type="submission" date="2016-06" db="EMBL/GenBank/DDBJ databases">
        <title>Parallel loss of symbiosis genes in relatives of nitrogen-fixing non-legume Parasponia.</title>
        <authorList>
            <person name="Van Velzen R."/>
            <person name="Holmer R."/>
            <person name="Bu F."/>
            <person name="Rutten L."/>
            <person name="Van Zeijl A."/>
            <person name="Liu W."/>
            <person name="Santuari L."/>
            <person name="Cao Q."/>
            <person name="Sharma T."/>
            <person name="Shen D."/>
            <person name="Roswanjaya Y."/>
            <person name="Wardhani T."/>
            <person name="Kalhor M.S."/>
            <person name="Jansen J."/>
            <person name="Van den Hoogen J."/>
            <person name="Gungor B."/>
            <person name="Hartog M."/>
            <person name="Hontelez J."/>
            <person name="Verver J."/>
            <person name="Yang W.-C."/>
            <person name="Schijlen E."/>
            <person name="Repin R."/>
            <person name="Schilthuizen M."/>
            <person name="Schranz E."/>
            <person name="Heidstra R."/>
            <person name="Miyata K."/>
            <person name="Fedorova E."/>
            <person name="Kohlen W."/>
            <person name="Bisseling T."/>
            <person name="Smit S."/>
            <person name="Geurts R."/>
        </authorList>
    </citation>
    <scope>NUCLEOTIDE SEQUENCE [LARGE SCALE GENOMIC DNA]</scope>
    <source>
        <strain evidence="6">cv. WU1-14</strain>
    </source>
</reference>
<dbReference type="GO" id="GO:0008234">
    <property type="term" value="F:cysteine-type peptidase activity"/>
    <property type="evidence" value="ECO:0007669"/>
    <property type="project" value="InterPro"/>
</dbReference>
<evidence type="ECO:0000313" key="5">
    <source>
        <dbReference type="EMBL" id="PON57913.1"/>
    </source>
</evidence>
<accession>A0A2P5CA42</accession>
<dbReference type="InterPro" id="IPR003653">
    <property type="entry name" value="Peptidase_C48_C"/>
</dbReference>
<dbReference type="PROSITE" id="PS50600">
    <property type="entry name" value="ULP_PROTEASE"/>
    <property type="match status" value="1"/>
</dbReference>
<dbReference type="InterPro" id="IPR038765">
    <property type="entry name" value="Papain-like_cys_pep_sf"/>
</dbReference>
<dbReference type="OrthoDB" id="1024009at2759"/>
<proteinExistence type="inferred from homology"/>
<dbReference type="Gene3D" id="3.40.395.10">
    <property type="entry name" value="Adenoviral Proteinase, Chain A"/>
    <property type="match status" value="1"/>
</dbReference>